<accession>A0A1G2BUJ4</accession>
<feature type="transmembrane region" description="Helical" evidence="6">
    <location>
        <begin position="295"/>
        <end position="314"/>
    </location>
</feature>
<feature type="transmembrane region" description="Helical" evidence="6">
    <location>
        <begin position="50"/>
        <end position="68"/>
    </location>
</feature>
<keyword evidence="4 6" id="KW-1133">Transmembrane helix</keyword>
<feature type="transmembrane region" description="Helical" evidence="6">
    <location>
        <begin position="421"/>
        <end position="439"/>
    </location>
</feature>
<keyword evidence="2" id="KW-1003">Cell membrane</keyword>
<feature type="transmembrane region" description="Helical" evidence="6">
    <location>
        <begin position="16"/>
        <end position="38"/>
    </location>
</feature>
<dbReference type="STRING" id="1798551.A3B30_00970"/>
<feature type="transmembrane region" description="Helical" evidence="6">
    <location>
        <begin position="174"/>
        <end position="194"/>
    </location>
</feature>
<evidence type="ECO:0000256" key="3">
    <source>
        <dbReference type="ARBA" id="ARBA00022692"/>
    </source>
</evidence>
<evidence type="ECO:0000256" key="1">
    <source>
        <dbReference type="ARBA" id="ARBA00004651"/>
    </source>
</evidence>
<feature type="transmembrane region" description="Helical" evidence="6">
    <location>
        <begin position="89"/>
        <end position="110"/>
    </location>
</feature>
<dbReference type="InterPro" id="IPR002797">
    <property type="entry name" value="Polysacc_synth"/>
</dbReference>
<evidence type="ECO:0000313" key="7">
    <source>
        <dbReference type="EMBL" id="OGY91990.1"/>
    </source>
</evidence>
<feature type="transmembrane region" description="Helical" evidence="6">
    <location>
        <begin position="363"/>
        <end position="381"/>
    </location>
</feature>
<dbReference type="InterPro" id="IPR050833">
    <property type="entry name" value="Poly_Biosynth_Transport"/>
</dbReference>
<dbReference type="AlphaFoldDB" id="A0A1G2BUJ4"/>
<dbReference type="EMBL" id="MHKM01000006">
    <property type="protein sequence ID" value="OGY91990.1"/>
    <property type="molecule type" value="Genomic_DNA"/>
</dbReference>
<proteinExistence type="predicted"/>
<reference evidence="7 8" key="1">
    <citation type="journal article" date="2016" name="Nat. Commun.">
        <title>Thousands of microbial genomes shed light on interconnected biogeochemical processes in an aquifer system.</title>
        <authorList>
            <person name="Anantharaman K."/>
            <person name="Brown C.T."/>
            <person name="Hug L.A."/>
            <person name="Sharon I."/>
            <person name="Castelle C.J."/>
            <person name="Probst A.J."/>
            <person name="Thomas B.C."/>
            <person name="Singh A."/>
            <person name="Wilkins M.J."/>
            <person name="Karaoz U."/>
            <person name="Brodie E.L."/>
            <person name="Williams K.H."/>
            <person name="Hubbard S.S."/>
            <person name="Banfield J.F."/>
        </authorList>
    </citation>
    <scope>NUCLEOTIDE SEQUENCE [LARGE SCALE GENOMIC DNA]</scope>
</reference>
<dbReference type="GO" id="GO:0005886">
    <property type="term" value="C:plasma membrane"/>
    <property type="evidence" value="ECO:0007669"/>
    <property type="project" value="UniProtKB-SubCell"/>
</dbReference>
<evidence type="ECO:0000256" key="4">
    <source>
        <dbReference type="ARBA" id="ARBA00022989"/>
    </source>
</evidence>
<protein>
    <submittedName>
        <fullName evidence="7">Uncharacterized protein</fullName>
    </submittedName>
</protein>
<feature type="transmembrane region" description="Helical" evidence="6">
    <location>
        <begin position="387"/>
        <end position="409"/>
    </location>
</feature>
<dbReference type="Proteomes" id="UP000178248">
    <property type="component" value="Unassembled WGS sequence"/>
</dbReference>
<feature type="transmembrane region" description="Helical" evidence="6">
    <location>
        <begin position="116"/>
        <end position="136"/>
    </location>
</feature>
<keyword evidence="3 6" id="KW-0812">Transmembrane</keyword>
<comment type="subcellular location">
    <subcellularLocation>
        <location evidence="1">Cell membrane</location>
        <topology evidence="1">Multi-pass membrane protein</topology>
    </subcellularLocation>
</comment>
<name>A0A1G2BUJ4_9BACT</name>
<sequence length="479" mass="53054">MSATARAIAGNTLSQIVVRAVDVAVGIVTLGFITRYLGLYGFGEYTTANAVLQFASILVDFGLYLTFLREISASPPEEHGRITNNIFTLRALTALCALVAAVALTAVLPYPPVVRAGVALLAASYLFGSFISTLTAPFQKHLLMARVALVNLFNRLLLFAFVVIVVALNAGLLALFIATSVSSLLSFIVLVFLLRLLPNPLRLNFAWDIAYWREIFHKTWPIAVTTILNLIYFKADTIILSLYRPQEDVGIYGASYKVLEILTTFPHMFMGLMLPLLTAAWIARDHTRVQRLLEHSFSLFAFLTLPLIGGTLVVGRSLMTLIAGSDFTESGSVLMVLMIATAAIFFGTLYTYMVIVLDKQRAVVKYFFMTALISIIGYFILIPRYSYWGAAWMTVASEIMIIVGAWLTVRRELSMKLPLRRLTRIVLASVLMMIVALFLSRSLSVIPVIGISIVVYVLSAFILRAFSFAELKQLILKTE</sequence>
<dbReference type="Pfam" id="PF01943">
    <property type="entry name" value="Polysacc_synt"/>
    <property type="match status" value="1"/>
</dbReference>
<comment type="caution">
    <text evidence="7">The sequence shown here is derived from an EMBL/GenBank/DDBJ whole genome shotgun (WGS) entry which is preliminary data.</text>
</comment>
<evidence type="ECO:0000313" key="8">
    <source>
        <dbReference type="Proteomes" id="UP000178248"/>
    </source>
</evidence>
<keyword evidence="5 6" id="KW-0472">Membrane</keyword>
<feature type="transmembrane region" description="Helical" evidence="6">
    <location>
        <begin position="265"/>
        <end position="283"/>
    </location>
</feature>
<dbReference type="PANTHER" id="PTHR30250:SF11">
    <property type="entry name" value="O-ANTIGEN TRANSPORTER-RELATED"/>
    <property type="match status" value="1"/>
</dbReference>
<evidence type="ECO:0000256" key="2">
    <source>
        <dbReference type="ARBA" id="ARBA00022475"/>
    </source>
</evidence>
<dbReference type="CDD" id="cd13128">
    <property type="entry name" value="MATE_Wzx_like"/>
    <property type="match status" value="1"/>
</dbReference>
<feature type="transmembrane region" description="Helical" evidence="6">
    <location>
        <begin position="148"/>
        <end position="168"/>
    </location>
</feature>
<gene>
    <name evidence="7" type="ORF">A3B30_00970</name>
</gene>
<feature type="transmembrane region" description="Helical" evidence="6">
    <location>
        <begin position="334"/>
        <end position="356"/>
    </location>
</feature>
<evidence type="ECO:0000256" key="5">
    <source>
        <dbReference type="ARBA" id="ARBA00023136"/>
    </source>
</evidence>
<feature type="transmembrane region" description="Helical" evidence="6">
    <location>
        <begin position="215"/>
        <end position="233"/>
    </location>
</feature>
<dbReference type="PANTHER" id="PTHR30250">
    <property type="entry name" value="PST FAMILY PREDICTED COLANIC ACID TRANSPORTER"/>
    <property type="match status" value="1"/>
</dbReference>
<feature type="transmembrane region" description="Helical" evidence="6">
    <location>
        <begin position="445"/>
        <end position="466"/>
    </location>
</feature>
<organism evidence="7 8">
    <name type="scientific">Candidatus Komeilibacteria bacterium RIFCSPLOWO2_01_FULL_52_15</name>
    <dbReference type="NCBI Taxonomy" id="1798551"/>
    <lineage>
        <taxon>Bacteria</taxon>
        <taxon>Candidatus Komeiliibacteriota</taxon>
    </lineage>
</organism>
<evidence type="ECO:0000256" key="6">
    <source>
        <dbReference type="SAM" id="Phobius"/>
    </source>
</evidence>